<dbReference type="RefSeq" id="WP_346058758.1">
    <property type="nucleotide sequence ID" value="NZ_BAAAVQ010000005.1"/>
</dbReference>
<comment type="caution">
    <text evidence="1">The sequence shown here is derived from an EMBL/GenBank/DDBJ whole genome shotgun (WGS) entry which is preliminary data.</text>
</comment>
<dbReference type="EMBL" id="JBHSHE010000082">
    <property type="protein sequence ID" value="MFC4717776.1"/>
    <property type="molecule type" value="Genomic_DNA"/>
</dbReference>
<sequence length="81" mass="9144">MTLLIALVALNLLVNLVCGILICTKFYFDKDEYNEPQPEGAISQAELSHTFTTMPEMHANYRGTELEEDGGQYRIGFRSSK</sequence>
<reference evidence="2" key="1">
    <citation type="journal article" date="2019" name="Int. J. Syst. Evol. Microbiol.">
        <title>The Global Catalogue of Microorganisms (GCM) 10K type strain sequencing project: providing services to taxonomists for standard genome sequencing and annotation.</title>
        <authorList>
            <consortium name="The Broad Institute Genomics Platform"/>
            <consortium name="The Broad Institute Genome Sequencing Center for Infectious Disease"/>
            <person name="Wu L."/>
            <person name="Ma J."/>
        </authorList>
    </citation>
    <scope>NUCLEOTIDE SEQUENCE [LARGE SCALE GENOMIC DNA]</scope>
    <source>
        <strain evidence="2">CGMCC 1.12849</strain>
    </source>
</reference>
<evidence type="ECO:0000313" key="1">
    <source>
        <dbReference type="EMBL" id="MFC4717776.1"/>
    </source>
</evidence>
<evidence type="ECO:0000313" key="2">
    <source>
        <dbReference type="Proteomes" id="UP001595884"/>
    </source>
</evidence>
<dbReference type="Proteomes" id="UP001595884">
    <property type="component" value="Unassembled WGS sequence"/>
</dbReference>
<gene>
    <name evidence="1" type="ORF">ACFO7V_16765</name>
</gene>
<accession>A0ABV9MRH7</accession>
<organism evidence="1 2">
    <name type="scientific">Glutamicibacter bergerei</name>
    <dbReference type="NCBI Taxonomy" id="256702"/>
    <lineage>
        <taxon>Bacteria</taxon>
        <taxon>Bacillati</taxon>
        <taxon>Actinomycetota</taxon>
        <taxon>Actinomycetes</taxon>
        <taxon>Micrococcales</taxon>
        <taxon>Micrococcaceae</taxon>
        <taxon>Glutamicibacter</taxon>
    </lineage>
</organism>
<name>A0ABV9MRH7_9MICC</name>
<protein>
    <submittedName>
        <fullName evidence="1">Uncharacterized protein</fullName>
    </submittedName>
</protein>
<proteinExistence type="predicted"/>
<keyword evidence="2" id="KW-1185">Reference proteome</keyword>